<feature type="transmembrane region" description="Helical" evidence="1">
    <location>
        <begin position="21"/>
        <end position="41"/>
    </location>
</feature>
<keyword evidence="1" id="KW-0812">Transmembrane</keyword>
<evidence type="ECO:0000313" key="2">
    <source>
        <dbReference type="EMBL" id="SOE01607.1"/>
    </source>
</evidence>
<dbReference type="Proteomes" id="UP000219621">
    <property type="component" value="Unassembled WGS sequence"/>
</dbReference>
<dbReference type="InterPro" id="IPR052712">
    <property type="entry name" value="Acid_resist_chaperone_HdeD"/>
</dbReference>
<proteinExistence type="predicted"/>
<organism evidence="2 3">
    <name type="scientific">Caenispirillum bisanense</name>
    <dbReference type="NCBI Taxonomy" id="414052"/>
    <lineage>
        <taxon>Bacteria</taxon>
        <taxon>Pseudomonadati</taxon>
        <taxon>Pseudomonadota</taxon>
        <taxon>Alphaproteobacteria</taxon>
        <taxon>Rhodospirillales</taxon>
        <taxon>Novispirillaceae</taxon>
        <taxon>Caenispirillum</taxon>
    </lineage>
</organism>
<protein>
    <submittedName>
        <fullName evidence="2">Uncharacterized membrane protein HdeD, DUF308 family</fullName>
    </submittedName>
</protein>
<evidence type="ECO:0000313" key="3">
    <source>
        <dbReference type="Proteomes" id="UP000219621"/>
    </source>
</evidence>
<name>A0A286H1G3_9PROT</name>
<accession>A0A286H1G3</accession>
<keyword evidence="3" id="KW-1185">Reference proteome</keyword>
<dbReference type="InterPro" id="IPR005325">
    <property type="entry name" value="DUF308_memb"/>
</dbReference>
<dbReference type="PANTHER" id="PTHR34989:SF1">
    <property type="entry name" value="PROTEIN HDED"/>
    <property type="match status" value="1"/>
</dbReference>
<dbReference type="PANTHER" id="PTHR34989">
    <property type="entry name" value="PROTEIN HDED"/>
    <property type="match status" value="1"/>
</dbReference>
<keyword evidence="1" id="KW-1133">Transmembrane helix</keyword>
<feature type="transmembrane region" description="Helical" evidence="1">
    <location>
        <begin position="79"/>
        <end position="98"/>
    </location>
</feature>
<sequence length="201" mass="20846">MRDPTRQDSILVARERLERTKAWLLLAGCGAVVTGVLGAAAPETGAAVFAGVIGVGAVIGGLLQTLRGALFHRWRPRSIVFRLVSGLTALAVGVALLWTPLDAVAALGLAASVLLVGHGAARALLMARDGDDRWWMWAGVAAALAAVAAVVLAAGWPGAAVWAFGTIGGLLLFALGWWLIMLGTAADSRSDRNLAGRWPPR</sequence>
<feature type="transmembrane region" description="Helical" evidence="1">
    <location>
        <begin position="47"/>
        <end position="67"/>
    </location>
</feature>
<dbReference type="GO" id="GO:0005886">
    <property type="term" value="C:plasma membrane"/>
    <property type="evidence" value="ECO:0007669"/>
    <property type="project" value="TreeGrafter"/>
</dbReference>
<feature type="transmembrane region" description="Helical" evidence="1">
    <location>
        <begin position="104"/>
        <end position="125"/>
    </location>
</feature>
<feature type="transmembrane region" description="Helical" evidence="1">
    <location>
        <begin position="134"/>
        <end position="156"/>
    </location>
</feature>
<keyword evidence="1" id="KW-0472">Membrane</keyword>
<evidence type="ECO:0000256" key="1">
    <source>
        <dbReference type="SAM" id="Phobius"/>
    </source>
</evidence>
<dbReference type="EMBL" id="OCNJ01000020">
    <property type="protein sequence ID" value="SOE01607.1"/>
    <property type="molecule type" value="Genomic_DNA"/>
</dbReference>
<feature type="transmembrane region" description="Helical" evidence="1">
    <location>
        <begin position="162"/>
        <end position="182"/>
    </location>
</feature>
<dbReference type="AlphaFoldDB" id="A0A286H1G3"/>
<dbReference type="Pfam" id="PF03729">
    <property type="entry name" value="DUF308"/>
    <property type="match status" value="1"/>
</dbReference>
<reference evidence="2 3" key="1">
    <citation type="submission" date="2017-09" db="EMBL/GenBank/DDBJ databases">
        <authorList>
            <person name="Ehlers B."/>
            <person name="Leendertz F.H."/>
        </authorList>
    </citation>
    <scope>NUCLEOTIDE SEQUENCE [LARGE SCALE GENOMIC DNA]</scope>
    <source>
        <strain evidence="2 3">USBA 140</strain>
    </source>
</reference>
<dbReference type="RefSeq" id="WP_176525330.1">
    <property type="nucleotide sequence ID" value="NZ_OCNJ01000020.1"/>
</dbReference>
<gene>
    <name evidence="2" type="ORF">SAMN05421508_12017</name>
</gene>